<reference evidence="4" key="1">
    <citation type="journal article" date="2023" name="Mol. Biol. Evol.">
        <title>Third-Generation Sequencing Reveals the Adaptive Role of the Epigenome in Three Deep-Sea Polychaetes.</title>
        <authorList>
            <person name="Perez M."/>
            <person name="Aroh O."/>
            <person name="Sun Y."/>
            <person name="Lan Y."/>
            <person name="Juniper S.K."/>
            <person name="Young C.R."/>
            <person name="Angers B."/>
            <person name="Qian P.Y."/>
        </authorList>
    </citation>
    <scope>NUCLEOTIDE SEQUENCE</scope>
    <source>
        <strain evidence="4">P08H-3</strain>
    </source>
</reference>
<evidence type="ECO:0000256" key="3">
    <source>
        <dbReference type="SAM" id="MobiDB-lite"/>
    </source>
</evidence>
<evidence type="ECO:0000313" key="4">
    <source>
        <dbReference type="EMBL" id="KAK2140854.1"/>
    </source>
</evidence>
<dbReference type="Pfam" id="PF14753">
    <property type="entry name" value="FAM221"/>
    <property type="match status" value="1"/>
</dbReference>
<comment type="caution">
    <text evidence="4">The sequence shown here is derived from an EMBL/GenBank/DDBJ whole genome shotgun (WGS) entry which is preliminary data.</text>
</comment>
<dbReference type="InterPro" id="IPR026755">
    <property type="entry name" value="Fam221a/b"/>
</dbReference>
<proteinExistence type="inferred from homology"/>
<keyword evidence="5" id="KW-1185">Reference proteome</keyword>
<evidence type="ECO:0000313" key="5">
    <source>
        <dbReference type="Proteomes" id="UP001208570"/>
    </source>
</evidence>
<gene>
    <name evidence="4" type="ORF">LSH36_1227g00039</name>
</gene>
<dbReference type="PANTHER" id="PTHR31214">
    <property type="entry name" value="PROTEIN FAM221A-RELATED"/>
    <property type="match status" value="1"/>
</dbReference>
<evidence type="ECO:0000256" key="2">
    <source>
        <dbReference type="ARBA" id="ARBA00039630"/>
    </source>
</evidence>
<dbReference type="PANTHER" id="PTHR31214:SF2">
    <property type="entry name" value="PROTEIN FAM221A"/>
    <property type="match status" value="1"/>
</dbReference>
<sequence>MGVDWSHNPETSINYHQVGPTKYVENGYPGRHKEDSYRTMGDRQYHLKFDGNKAAAVDAYLEYTRIVGDDDGGELFNPDEYEAYKKKMIPQRMKNRIYTSWTNAEGMDCKLVGPETPCFCQHRYHQHKTDFEHIPEDRPILLPCRMKGCKCVSYHYVPLMGSQPIRCSTCKHMANEHSEKPPYQCKKSICQKCAGFKSSYTCGCGLSYNDHAMIVETREEREARGHPVGHDVGYKAMGGLTGFSSLAEGYARLDPSGRGAPSEEFLGQAITSSDHTFLRAAVPSIQAKHKALKEYSKLDEDLAERMSAMKKPGESDMDYFERRYQERLKKERSEKRGISLQQEQRPRTGSRKQPNYRKN</sequence>
<dbReference type="AlphaFoldDB" id="A0AAD9IUC4"/>
<name>A0AAD9IUC4_9ANNE</name>
<accession>A0AAD9IUC4</accession>
<dbReference type="EMBL" id="JAODUP010001227">
    <property type="protein sequence ID" value="KAK2140854.1"/>
    <property type="molecule type" value="Genomic_DNA"/>
</dbReference>
<organism evidence="4 5">
    <name type="scientific">Paralvinella palmiformis</name>
    <dbReference type="NCBI Taxonomy" id="53620"/>
    <lineage>
        <taxon>Eukaryota</taxon>
        <taxon>Metazoa</taxon>
        <taxon>Spiralia</taxon>
        <taxon>Lophotrochozoa</taxon>
        <taxon>Annelida</taxon>
        <taxon>Polychaeta</taxon>
        <taxon>Sedentaria</taxon>
        <taxon>Canalipalpata</taxon>
        <taxon>Terebellida</taxon>
        <taxon>Terebelliformia</taxon>
        <taxon>Alvinellidae</taxon>
        <taxon>Paralvinella</taxon>
    </lineage>
</organism>
<feature type="region of interest" description="Disordered" evidence="3">
    <location>
        <begin position="327"/>
        <end position="359"/>
    </location>
</feature>
<evidence type="ECO:0000256" key="1">
    <source>
        <dbReference type="ARBA" id="ARBA00011026"/>
    </source>
</evidence>
<feature type="compositionally biased region" description="Basic residues" evidence="3">
    <location>
        <begin position="348"/>
        <end position="359"/>
    </location>
</feature>
<comment type="similarity">
    <text evidence="1">Belongs to the FAM221 family.</text>
</comment>
<protein>
    <recommendedName>
        <fullName evidence="2">Protein FAM221A</fullName>
    </recommendedName>
</protein>
<dbReference type="Proteomes" id="UP001208570">
    <property type="component" value="Unassembled WGS sequence"/>
</dbReference>
<feature type="compositionally biased region" description="Basic and acidic residues" evidence="3">
    <location>
        <begin position="327"/>
        <end position="337"/>
    </location>
</feature>